<reference evidence="1" key="1">
    <citation type="submission" date="2012-09" db="EMBL/GenBank/DDBJ databases">
        <title>Metagenomic Characterization of a Microbial Community in Wastewater Detects High Levels of Antibiotic Resistance.</title>
        <authorList>
            <person name="Abrams M."/>
            <person name="Caldwell A."/>
            <person name="Vandaei E."/>
            <person name="Lee W."/>
            <person name="Perrott J."/>
            <person name="Khan S.Y."/>
            <person name="Ta J."/>
            <person name="Romero D."/>
            <person name="Nguyen V."/>
            <person name="Pourmand N."/>
            <person name="Ouverney C.C."/>
        </authorList>
    </citation>
    <scope>NUCLEOTIDE SEQUENCE</scope>
</reference>
<name>L7W2C6_9BACT</name>
<organism evidence="1">
    <name type="scientific">uncultured bacterium A1Q1_fos_2101</name>
    <dbReference type="NCBI Taxonomy" id="1256561"/>
    <lineage>
        <taxon>Bacteria</taxon>
        <taxon>environmental samples</taxon>
    </lineage>
</organism>
<protein>
    <submittedName>
        <fullName evidence="1">Uncharacterized protein</fullName>
    </submittedName>
</protein>
<evidence type="ECO:0000313" key="1">
    <source>
        <dbReference type="EMBL" id="AGC72785.1"/>
    </source>
</evidence>
<sequence length="127" mass="13583">MSGFNALRTELAQRLSDATGLPVVPHPPLQTATVATLYFRQFESEPVAQGSHTARFVLVLARPFTQAAQSFDELGVYVDGSSSVIGALDSLNLTHGSAQCDGSWEMEAVEIGGTMCAAVAWPVEIEW</sequence>
<dbReference type="EMBL" id="JX649911">
    <property type="protein sequence ID" value="AGC72785.1"/>
    <property type="molecule type" value="Genomic_DNA"/>
</dbReference>
<dbReference type="AlphaFoldDB" id="L7W2C6"/>
<proteinExistence type="predicted"/>
<accession>L7W2C6</accession>